<keyword evidence="4" id="KW-0670">Pyruvate</keyword>
<evidence type="ECO:0000256" key="3">
    <source>
        <dbReference type="ARBA" id="ARBA00023239"/>
    </source>
</evidence>
<evidence type="ECO:0000313" key="6">
    <source>
        <dbReference type="EMBL" id="KYG04600.1"/>
    </source>
</evidence>
<gene>
    <name evidence="6" type="ORF">BE21_45880</name>
</gene>
<feature type="region of interest" description="Disordered" evidence="5">
    <location>
        <begin position="1"/>
        <end position="45"/>
    </location>
</feature>
<feature type="compositionally biased region" description="Basic and acidic residues" evidence="5">
    <location>
        <begin position="22"/>
        <end position="32"/>
    </location>
</feature>
<dbReference type="Pfam" id="PF02666">
    <property type="entry name" value="PS_Dcarbxylase"/>
    <property type="match status" value="1"/>
</dbReference>
<evidence type="ECO:0000256" key="2">
    <source>
        <dbReference type="ARBA" id="ARBA00023145"/>
    </source>
</evidence>
<dbReference type="PANTHER" id="PTHR10067">
    <property type="entry name" value="PHOSPHATIDYLSERINE DECARBOXYLASE"/>
    <property type="match status" value="1"/>
</dbReference>
<protein>
    <submittedName>
        <fullName evidence="6">Phosphatidylserine decarboxylase</fullName>
    </submittedName>
</protein>
<reference evidence="6 7" key="1">
    <citation type="submission" date="2014-02" db="EMBL/GenBank/DDBJ databases">
        <title>The small core and large imbalanced accessory genome model reveals a collaborative survival strategy of Sorangium cellulosum strains in nature.</title>
        <authorList>
            <person name="Han K."/>
            <person name="Peng R."/>
            <person name="Blom J."/>
            <person name="Li Y.-Z."/>
        </authorList>
    </citation>
    <scope>NUCLEOTIDE SEQUENCE [LARGE SCALE GENOMIC DNA]</scope>
    <source>
        <strain evidence="6 7">So0007-03</strain>
    </source>
</reference>
<dbReference type="AlphaFoldDB" id="A0A150TIT2"/>
<evidence type="ECO:0000256" key="1">
    <source>
        <dbReference type="ARBA" id="ARBA00022793"/>
    </source>
</evidence>
<comment type="caution">
    <text evidence="6">The sequence shown here is derived from an EMBL/GenBank/DDBJ whole genome shotgun (WGS) entry which is preliminary data.</text>
</comment>
<feature type="compositionally biased region" description="Basic residues" evidence="5">
    <location>
        <begin position="1"/>
        <end position="17"/>
    </location>
</feature>
<dbReference type="GO" id="GO:0008654">
    <property type="term" value="P:phospholipid biosynthetic process"/>
    <property type="evidence" value="ECO:0007669"/>
    <property type="project" value="InterPro"/>
</dbReference>
<keyword evidence="2" id="KW-0865">Zymogen</keyword>
<dbReference type="PANTHER" id="PTHR10067:SF13">
    <property type="entry name" value="PHOSPHATIDYLSERINE DECARBOXYLASE"/>
    <property type="match status" value="1"/>
</dbReference>
<accession>A0A150TIT2</accession>
<sequence length="499" mass="56296">MSSKHRIVPSSVRRRRVASAQDLDRALKRSHETAGPATGELASAAAKQLPPQAPPFLRDLPKEGVAYEPQQPATKELKSIIEANYYRGAFEDAIKTVSAQSVPELDQIKTLDQFYFYVDALVTWIPEIRVWDWDGEELHERTVYLRITQFYYYFNQPSLEVLQSPIAPLDGAKLSPVSRWLRDFAVEWGAFLDTPESMKYIESFKYAPEYAWQDYEKAPEGYTTFNEFFAREFRDIDGQRPVASAKDNRVIVFPAESTFVGQWTVSTKVGKPLPAPPSIVVKHIEWSIRELLQDSEYASFFEGGIFCHSFLNTYDYHRQHTPVAGTVLEAKFIPGQVYLEVALETQDGNDVNGDLARAVIPQRYLDAGDPTGYQFVQCRGLLVLESEIGKVAVLPMGMAQVSSVVFVTPAAGGQRPITLTPEEKKGRDYQQQVDLLNQKIRTELVGKPLSKGEMFSYFQFGGSDCVMVFERKANVDVTAKVGVHYPVRSQFAVSNINKK</sequence>
<evidence type="ECO:0000256" key="4">
    <source>
        <dbReference type="ARBA" id="ARBA00023317"/>
    </source>
</evidence>
<keyword evidence="3" id="KW-0456">Lyase</keyword>
<name>A0A150TIT2_SORCE</name>
<dbReference type="EMBL" id="JEME01002334">
    <property type="protein sequence ID" value="KYG04600.1"/>
    <property type="molecule type" value="Genomic_DNA"/>
</dbReference>
<dbReference type="Proteomes" id="UP000075502">
    <property type="component" value="Unassembled WGS sequence"/>
</dbReference>
<dbReference type="GO" id="GO:0004609">
    <property type="term" value="F:phosphatidylserine decarboxylase activity"/>
    <property type="evidence" value="ECO:0007669"/>
    <property type="project" value="InterPro"/>
</dbReference>
<organism evidence="6 7">
    <name type="scientific">Sorangium cellulosum</name>
    <name type="common">Polyangium cellulosum</name>
    <dbReference type="NCBI Taxonomy" id="56"/>
    <lineage>
        <taxon>Bacteria</taxon>
        <taxon>Pseudomonadati</taxon>
        <taxon>Myxococcota</taxon>
        <taxon>Polyangia</taxon>
        <taxon>Polyangiales</taxon>
        <taxon>Polyangiaceae</taxon>
        <taxon>Sorangium</taxon>
    </lineage>
</organism>
<dbReference type="InterPro" id="IPR003817">
    <property type="entry name" value="PS_Dcarbxylase"/>
</dbReference>
<keyword evidence="1" id="KW-0210">Decarboxylase</keyword>
<proteinExistence type="predicted"/>
<evidence type="ECO:0000313" key="7">
    <source>
        <dbReference type="Proteomes" id="UP000075502"/>
    </source>
</evidence>
<evidence type="ECO:0000256" key="5">
    <source>
        <dbReference type="SAM" id="MobiDB-lite"/>
    </source>
</evidence>